<evidence type="ECO:0000313" key="2">
    <source>
        <dbReference type="EMBL" id="KKO08350.1"/>
    </source>
</evidence>
<comment type="caution">
    <text evidence="2">The sequence shown here is derived from an EMBL/GenBank/DDBJ whole genome shotgun (WGS) entry which is preliminary data.</text>
</comment>
<dbReference type="InterPro" id="IPR051470">
    <property type="entry name" value="Thiol:disulfide_interchange"/>
</dbReference>
<dbReference type="InterPro" id="IPR012336">
    <property type="entry name" value="Thioredoxin-like_fold"/>
</dbReference>
<name>A0A0F9VW75_9ZZZZ</name>
<accession>A0A0F9VW75</accession>
<proteinExistence type="predicted"/>
<dbReference type="AlphaFoldDB" id="A0A0F9VW75"/>
<gene>
    <name evidence="2" type="ORF">LCGC14_0042880</name>
</gene>
<protein>
    <recommendedName>
        <fullName evidence="1">Thioredoxin-like fold domain-containing protein</fullName>
    </recommendedName>
</protein>
<sequence length="441" mass="46965">MTYRLKMLLLAGVAALSASTSFAQQAELPDFLSQIEGVQYRGQMSGMDIYSMEGFQGIWLVSSDGMAAVAGTVFGNDGRDIGSAFSGAPPVRSFEISPQDVQPVAKPAPESGTPQVSQIPQEDILPTDKIDMVAGGLSKIGEDIPHQGTAAAPAGEAVDPSELTKNAQEALEGFSQTDKVALTAALAELIKDAKNEREFQIAVKVWTEEIARQHKASAKNTSGTLISSEVQDEEVASTVPDHPEVAAAGIHEAETGVSESSEPVNAEQEISQSSELTVADELLQEVRTDAMWFGMGKADAPVAYAFIDPTCPYCAKTIKNLEQSIGAGELQLRIMLAPVLSERSGQYIASILSHEEPPIAFLEHELGMANGRSPLKPGNWQDIPGVLRDGLIHNAEIMKEYGINGVPFLVFDTEDGAKVINGVPTPEALSSALPDKYRGDM</sequence>
<dbReference type="Pfam" id="PF13098">
    <property type="entry name" value="Thioredoxin_2"/>
    <property type="match status" value="1"/>
</dbReference>
<dbReference type="PANTHER" id="PTHR35272:SF4">
    <property type="entry name" value="THIOL:DISULFIDE INTERCHANGE PROTEIN DSBG"/>
    <property type="match status" value="1"/>
</dbReference>
<evidence type="ECO:0000259" key="1">
    <source>
        <dbReference type="Pfam" id="PF13098"/>
    </source>
</evidence>
<dbReference type="SUPFAM" id="SSF52833">
    <property type="entry name" value="Thioredoxin-like"/>
    <property type="match status" value="1"/>
</dbReference>
<dbReference type="PANTHER" id="PTHR35272">
    <property type="entry name" value="THIOL:DISULFIDE INTERCHANGE PROTEIN DSBC-RELATED"/>
    <property type="match status" value="1"/>
</dbReference>
<dbReference type="EMBL" id="LAZR01000009">
    <property type="protein sequence ID" value="KKO08350.1"/>
    <property type="molecule type" value="Genomic_DNA"/>
</dbReference>
<reference evidence="2" key="1">
    <citation type="journal article" date="2015" name="Nature">
        <title>Complex archaea that bridge the gap between prokaryotes and eukaryotes.</title>
        <authorList>
            <person name="Spang A."/>
            <person name="Saw J.H."/>
            <person name="Jorgensen S.L."/>
            <person name="Zaremba-Niedzwiedzka K."/>
            <person name="Martijn J."/>
            <person name="Lind A.E."/>
            <person name="van Eijk R."/>
            <person name="Schleper C."/>
            <person name="Guy L."/>
            <person name="Ettema T.J."/>
        </authorList>
    </citation>
    <scope>NUCLEOTIDE SEQUENCE</scope>
</reference>
<feature type="domain" description="Thioredoxin-like fold" evidence="1">
    <location>
        <begin position="300"/>
        <end position="432"/>
    </location>
</feature>
<organism evidence="2">
    <name type="scientific">marine sediment metagenome</name>
    <dbReference type="NCBI Taxonomy" id="412755"/>
    <lineage>
        <taxon>unclassified sequences</taxon>
        <taxon>metagenomes</taxon>
        <taxon>ecological metagenomes</taxon>
    </lineage>
</organism>
<dbReference type="InterPro" id="IPR036249">
    <property type="entry name" value="Thioredoxin-like_sf"/>
</dbReference>
<dbReference type="Gene3D" id="3.40.30.10">
    <property type="entry name" value="Glutaredoxin"/>
    <property type="match status" value="1"/>
</dbReference>